<dbReference type="PROSITE" id="PS50931">
    <property type="entry name" value="HTH_LYSR"/>
    <property type="match status" value="1"/>
</dbReference>
<feature type="domain" description="HTH lysR-type" evidence="5">
    <location>
        <begin position="1"/>
        <end position="53"/>
    </location>
</feature>
<dbReference type="InterPro" id="IPR058163">
    <property type="entry name" value="LysR-type_TF_proteobact-type"/>
</dbReference>
<dbReference type="Pfam" id="PF03466">
    <property type="entry name" value="LysR_substrate"/>
    <property type="match status" value="1"/>
</dbReference>
<dbReference type="InterPro" id="IPR005119">
    <property type="entry name" value="LysR_subst-bd"/>
</dbReference>
<evidence type="ECO:0000259" key="5">
    <source>
        <dbReference type="PROSITE" id="PS50931"/>
    </source>
</evidence>
<name>A0A127P9R8_9BURK</name>
<dbReference type="Proteomes" id="UP000072421">
    <property type="component" value="Chromosome"/>
</dbReference>
<keyword evidence="4" id="KW-0804">Transcription</keyword>
<dbReference type="Gene3D" id="1.10.10.10">
    <property type="entry name" value="Winged helix-like DNA-binding domain superfamily/Winged helix DNA-binding domain"/>
    <property type="match status" value="1"/>
</dbReference>
<dbReference type="SUPFAM" id="SSF53850">
    <property type="entry name" value="Periplasmic binding protein-like II"/>
    <property type="match status" value="1"/>
</dbReference>
<dbReference type="FunFam" id="1.10.10.10:FF:000001">
    <property type="entry name" value="LysR family transcriptional regulator"/>
    <property type="match status" value="1"/>
</dbReference>
<dbReference type="AlphaFoldDB" id="A0A127P9R8"/>
<evidence type="ECO:0000256" key="1">
    <source>
        <dbReference type="ARBA" id="ARBA00009437"/>
    </source>
</evidence>
<dbReference type="InterPro" id="IPR036390">
    <property type="entry name" value="WH_DNA-bd_sf"/>
</dbReference>
<proteinExistence type="inferred from homology"/>
<evidence type="ECO:0000256" key="4">
    <source>
        <dbReference type="ARBA" id="ARBA00023163"/>
    </source>
</evidence>
<dbReference type="Pfam" id="PF00126">
    <property type="entry name" value="HTH_1"/>
    <property type="match status" value="1"/>
</dbReference>
<comment type="similarity">
    <text evidence="1">Belongs to the LysR transcriptional regulatory family.</text>
</comment>
<reference evidence="6 7" key="1">
    <citation type="submission" date="2015-11" db="EMBL/GenBank/DDBJ databases">
        <title>Exploring the genomic traits of fungus-feeding bacterial genus Collimonas.</title>
        <authorList>
            <person name="Song C."/>
            <person name="Schmidt R."/>
            <person name="de Jager V."/>
            <person name="Krzyzanowska D."/>
            <person name="Jongedijk E."/>
            <person name="Cankar K."/>
            <person name="Beekwilder J."/>
            <person name="van Veen A."/>
            <person name="de Boer W."/>
            <person name="van Veen J.A."/>
            <person name="Garbeva P."/>
        </authorList>
    </citation>
    <scope>NUCLEOTIDE SEQUENCE [LARGE SCALE GENOMIC DNA]</scope>
    <source>
        <strain evidence="6 7">Ter6</strain>
    </source>
</reference>
<gene>
    <name evidence="6" type="ORF">CFter6_1849</name>
</gene>
<dbReference type="CDD" id="cd08472">
    <property type="entry name" value="PBP2_CrgA_like_3"/>
    <property type="match status" value="1"/>
</dbReference>
<dbReference type="Gene3D" id="3.40.190.290">
    <property type="match status" value="1"/>
</dbReference>
<evidence type="ECO:0000313" key="7">
    <source>
        <dbReference type="Proteomes" id="UP000072421"/>
    </source>
</evidence>
<dbReference type="PANTHER" id="PTHR30537:SF17">
    <property type="entry name" value="LYSR-FAMILY REGULATORY PROTEIN"/>
    <property type="match status" value="1"/>
</dbReference>
<dbReference type="InterPro" id="IPR000847">
    <property type="entry name" value="LysR_HTH_N"/>
</dbReference>
<dbReference type="SUPFAM" id="SSF46785">
    <property type="entry name" value="Winged helix' DNA-binding domain"/>
    <property type="match status" value="1"/>
</dbReference>
<sequence>MQTFVQVVDAGTFTRAADVMHMPKSTVTRMVQALEKDVGAKLLHRTTRQLSVTQEGAIYYEGALRLINELGQLEHRVAGATAVPIGRIKVEAPGAIVYSVLLPGLPAFFERYPQVQVELGVGNRTIDLIADHVDCVIRLGPIMNEMLVARPLGSIPMITCASAGYLARCGVPNDLNDVAKHHTLIQIVAPSSGRTFINTLAHDGAEATIEGRYQIAVNDSTAALIAGVAGLGIVTTYEFLVRPYLESGVLQRVLPEWQGEIVQAHVAYPLNRHLPSKLRVFVEWVVELFQQRA</sequence>
<dbReference type="PATRIC" id="fig|158899.10.peg.1853"/>
<dbReference type="GO" id="GO:0043565">
    <property type="term" value="F:sequence-specific DNA binding"/>
    <property type="evidence" value="ECO:0007669"/>
    <property type="project" value="TreeGrafter"/>
</dbReference>
<evidence type="ECO:0000256" key="2">
    <source>
        <dbReference type="ARBA" id="ARBA00023015"/>
    </source>
</evidence>
<keyword evidence="2" id="KW-0805">Transcription regulation</keyword>
<evidence type="ECO:0000313" key="6">
    <source>
        <dbReference type="EMBL" id="AMO94546.1"/>
    </source>
</evidence>
<dbReference type="PANTHER" id="PTHR30537">
    <property type="entry name" value="HTH-TYPE TRANSCRIPTIONAL REGULATOR"/>
    <property type="match status" value="1"/>
</dbReference>
<accession>A0A127P9R8</accession>
<organism evidence="6">
    <name type="scientific">Collimonas fungivorans</name>
    <dbReference type="NCBI Taxonomy" id="158899"/>
    <lineage>
        <taxon>Bacteria</taxon>
        <taxon>Pseudomonadati</taxon>
        <taxon>Pseudomonadota</taxon>
        <taxon>Betaproteobacteria</taxon>
        <taxon>Burkholderiales</taxon>
        <taxon>Oxalobacteraceae</taxon>
        <taxon>Collimonas</taxon>
    </lineage>
</organism>
<dbReference type="GO" id="GO:0003700">
    <property type="term" value="F:DNA-binding transcription factor activity"/>
    <property type="evidence" value="ECO:0007669"/>
    <property type="project" value="InterPro"/>
</dbReference>
<dbReference type="InterPro" id="IPR036388">
    <property type="entry name" value="WH-like_DNA-bd_sf"/>
</dbReference>
<dbReference type="EMBL" id="CP013232">
    <property type="protein sequence ID" value="AMO94546.1"/>
    <property type="molecule type" value="Genomic_DNA"/>
</dbReference>
<keyword evidence="3" id="KW-0238">DNA-binding</keyword>
<dbReference type="GO" id="GO:0006351">
    <property type="term" value="P:DNA-templated transcription"/>
    <property type="evidence" value="ECO:0007669"/>
    <property type="project" value="TreeGrafter"/>
</dbReference>
<protein>
    <submittedName>
        <fullName evidence="6">Bacterial regulatory helix-turn-helix, lysR family protein</fullName>
    </submittedName>
</protein>
<evidence type="ECO:0000256" key="3">
    <source>
        <dbReference type="ARBA" id="ARBA00023125"/>
    </source>
</evidence>